<accession>A0A1M7GMU2</accession>
<proteinExistence type="predicted"/>
<protein>
    <submittedName>
        <fullName evidence="3">Uncharacterized protein</fullName>
    </submittedName>
</protein>
<feature type="chain" id="PRO_5030031950" evidence="2">
    <location>
        <begin position="23"/>
        <end position="97"/>
    </location>
</feature>
<reference evidence="3 4" key="1">
    <citation type="submission" date="2016-10" db="EMBL/GenBank/DDBJ databases">
        <authorList>
            <person name="de Groot N.N."/>
        </authorList>
    </citation>
    <scope>NUCLEOTIDE SEQUENCE [LARGE SCALE GENOMIC DNA]</scope>
    <source>
        <strain evidence="3 4">GAS522</strain>
    </source>
</reference>
<dbReference type="Proteomes" id="UP000183208">
    <property type="component" value="Unassembled WGS sequence"/>
</dbReference>
<gene>
    <name evidence="3" type="ORF">SAMN05444171_6681</name>
</gene>
<evidence type="ECO:0000256" key="2">
    <source>
        <dbReference type="SAM" id="SignalP"/>
    </source>
</evidence>
<evidence type="ECO:0000313" key="4">
    <source>
        <dbReference type="Proteomes" id="UP000183208"/>
    </source>
</evidence>
<name>A0A1M7GMU2_9BRAD</name>
<evidence type="ECO:0000313" key="3">
    <source>
        <dbReference type="EMBL" id="SEE21525.1"/>
    </source>
</evidence>
<dbReference type="AlphaFoldDB" id="A0A1M7GMU2"/>
<feature type="region of interest" description="Disordered" evidence="1">
    <location>
        <begin position="21"/>
        <end position="41"/>
    </location>
</feature>
<organism evidence="3 4">
    <name type="scientific">Bradyrhizobium lablabi</name>
    <dbReference type="NCBI Taxonomy" id="722472"/>
    <lineage>
        <taxon>Bacteria</taxon>
        <taxon>Pseudomonadati</taxon>
        <taxon>Pseudomonadota</taxon>
        <taxon>Alphaproteobacteria</taxon>
        <taxon>Hyphomicrobiales</taxon>
        <taxon>Nitrobacteraceae</taxon>
        <taxon>Bradyrhizobium</taxon>
    </lineage>
</organism>
<sequence length="97" mass="10241">MKAMQVIAALLLISSLVTPATAHERTNKSRPRAQAHGTGGLEVAAPPWSAACMTDHGPSECGEPMWIYGSGDALARYEATTAQAKYEGRGSRTIKAI</sequence>
<dbReference type="EMBL" id="FNTI01000001">
    <property type="protein sequence ID" value="SEE21525.1"/>
    <property type="molecule type" value="Genomic_DNA"/>
</dbReference>
<keyword evidence="2" id="KW-0732">Signal</keyword>
<evidence type="ECO:0000256" key="1">
    <source>
        <dbReference type="SAM" id="MobiDB-lite"/>
    </source>
</evidence>
<feature type="signal peptide" evidence="2">
    <location>
        <begin position="1"/>
        <end position="22"/>
    </location>
</feature>